<dbReference type="Proteomes" id="UP000050863">
    <property type="component" value="Unassembled WGS sequence"/>
</dbReference>
<keyword evidence="2" id="KW-1185">Reference proteome</keyword>
<evidence type="ECO:0000313" key="2">
    <source>
        <dbReference type="Proteomes" id="UP000050863"/>
    </source>
</evidence>
<accession>A0A0R3KIW5</accession>
<organism evidence="1 2">
    <name type="scientific">Bradyrhizobium jicamae</name>
    <dbReference type="NCBI Taxonomy" id="280332"/>
    <lineage>
        <taxon>Bacteria</taxon>
        <taxon>Pseudomonadati</taxon>
        <taxon>Pseudomonadota</taxon>
        <taxon>Alphaproteobacteria</taxon>
        <taxon>Hyphomicrobiales</taxon>
        <taxon>Nitrobacteraceae</taxon>
        <taxon>Bradyrhizobium</taxon>
    </lineage>
</organism>
<protein>
    <submittedName>
        <fullName evidence="1">Uncharacterized protein</fullName>
    </submittedName>
</protein>
<dbReference type="EMBL" id="LLXZ01000205">
    <property type="protein sequence ID" value="KRQ95734.1"/>
    <property type="molecule type" value="Genomic_DNA"/>
</dbReference>
<name>A0A0R3KIW5_9BRAD</name>
<dbReference type="AlphaFoldDB" id="A0A0R3KIW5"/>
<proteinExistence type="predicted"/>
<dbReference type="RefSeq" id="WP_057840019.1">
    <property type="nucleotide sequence ID" value="NZ_LLXZ01000205.1"/>
</dbReference>
<sequence length="96" mass="10462">MMQPAVERLVQIGPLPSSSVAAAPGLQEVEALLAKVQTPITDDEARALVRLFGPDDCFGLAWSLLHLIETSPGWPIEDALHGLHGEWIDRLRERAA</sequence>
<gene>
    <name evidence="1" type="ORF">CQ12_03930</name>
</gene>
<comment type="caution">
    <text evidence="1">The sequence shown here is derived from an EMBL/GenBank/DDBJ whole genome shotgun (WGS) entry which is preliminary data.</text>
</comment>
<reference evidence="1 2" key="1">
    <citation type="submission" date="2014-03" db="EMBL/GenBank/DDBJ databases">
        <title>Bradyrhizobium valentinum sp. nov., isolated from effective nodules of Lupinus mariae-josephae, a lupine endemic of basic-lime soils in Eastern Spain.</title>
        <authorList>
            <person name="Duran D."/>
            <person name="Rey L."/>
            <person name="Navarro A."/>
            <person name="Busquets A."/>
            <person name="Imperial J."/>
            <person name="Ruiz-Argueso T."/>
        </authorList>
    </citation>
    <scope>NUCLEOTIDE SEQUENCE [LARGE SCALE GENOMIC DNA]</scope>
    <source>
        <strain evidence="1 2">PAC68</strain>
    </source>
</reference>
<dbReference type="OrthoDB" id="6713547at2"/>
<evidence type="ECO:0000313" key="1">
    <source>
        <dbReference type="EMBL" id="KRQ95734.1"/>
    </source>
</evidence>